<dbReference type="Proteomes" id="UP001181355">
    <property type="component" value="Chromosome"/>
</dbReference>
<accession>A0ABY9RI01</accession>
<dbReference type="CDD" id="cd09136">
    <property type="entry name" value="PLDc_PSS_G_neg_2"/>
    <property type="match status" value="1"/>
</dbReference>
<evidence type="ECO:0000256" key="1">
    <source>
        <dbReference type="ARBA" id="ARBA00010682"/>
    </source>
</evidence>
<keyword evidence="10" id="KW-1185">Reference proteome</keyword>
<evidence type="ECO:0000313" key="9">
    <source>
        <dbReference type="EMBL" id="WMW79947.1"/>
    </source>
</evidence>
<dbReference type="Gene3D" id="3.30.870.10">
    <property type="entry name" value="Endonuclease Chain A"/>
    <property type="match status" value="2"/>
</dbReference>
<dbReference type="NCBIfam" id="NF006946">
    <property type="entry name" value="PRK09428.1"/>
    <property type="match status" value="1"/>
</dbReference>
<dbReference type="PANTHER" id="PTHR12586:SF1">
    <property type="entry name" value="CDP-DIACYLGLYCEROL--GLYCEROL-3-PHOSPHATE 3-PHOSPHATIDYLTRANSFERASE, MITOCHONDRIAL"/>
    <property type="match status" value="1"/>
</dbReference>
<protein>
    <submittedName>
        <fullName evidence="9">CDP-diacylglycerol--serine O-phosphatidyltransferase</fullName>
        <ecNumber evidence="9">2.7.8.8</ecNumber>
    </submittedName>
</protein>
<evidence type="ECO:0000256" key="4">
    <source>
        <dbReference type="ARBA" id="ARBA00022737"/>
    </source>
</evidence>
<dbReference type="CDD" id="cd09134">
    <property type="entry name" value="PLDc_PSS_G_neg_1"/>
    <property type="match status" value="1"/>
</dbReference>
<dbReference type="Pfam" id="PF13091">
    <property type="entry name" value="PLDc_2"/>
    <property type="match status" value="2"/>
</dbReference>
<dbReference type="InterPro" id="IPR016270">
    <property type="entry name" value="PGS1"/>
</dbReference>
<evidence type="ECO:0000256" key="5">
    <source>
        <dbReference type="ARBA" id="ARBA00023098"/>
    </source>
</evidence>
<evidence type="ECO:0000313" key="10">
    <source>
        <dbReference type="Proteomes" id="UP001181355"/>
    </source>
</evidence>
<keyword evidence="6" id="KW-0594">Phospholipid biosynthesis</keyword>
<dbReference type="GO" id="GO:0003882">
    <property type="term" value="F:CDP-diacylglycerol-serine O-phosphatidyltransferase activity"/>
    <property type="evidence" value="ECO:0007669"/>
    <property type="project" value="UniProtKB-EC"/>
</dbReference>
<dbReference type="RefSeq" id="WP_309481440.1">
    <property type="nucleotide sequence ID" value="NZ_CP133720.1"/>
</dbReference>
<dbReference type="SMART" id="SM00155">
    <property type="entry name" value="PLDc"/>
    <property type="match status" value="2"/>
</dbReference>
<organism evidence="9 10">
    <name type="scientific">Undibacterium cyanobacteriorum</name>
    <dbReference type="NCBI Taxonomy" id="3073561"/>
    <lineage>
        <taxon>Bacteria</taxon>
        <taxon>Pseudomonadati</taxon>
        <taxon>Pseudomonadota</taxon>
        <taxon>Betaproteobacteria</taxon>
        <taxon>Burkholderiales</taxon>
        <taxon>Oxalobacteraceae</taxon>
        <taxon>Undibacterium</taxon>
    </lineage>
</organism>
<gene>
    <name evidence="9" type="primary">pssA</name>
    <name evidence="9" type="ORF">RF679_15025</name>
</gene>
<dbReference type="InterPro" id="IPR025202">
    <property type="entry name" value="PLD-like_dom"/>
</dbReference>
<evidence type="ECO:0000259" key="8">
    <source>
        <dbReference type="PROSITE" id="PS50035"/>
    </source>
</evidence>
<evidence type="ECO:0000256" key="6">
    <source>
        <dbReference type="ARBA" id="ARBA00023209"/>
    </source>
</evidence>
<sequence length="453" mass="52431">MRFFKPRSSFKDLSSIALNQAAFNVLHDAATFKSQLLTQIEQAQKRIVLCSLYLQNDDAGQEILTALYEAKRSRPALQIEIFVDWHRGQRGLIGEEKIPGKVAGNAAWYQLQSQANQEAIPIYGVPIQTRELFGVLHLKGFIFDNTVLYSGASINNVYLHQFEKYRHDRYWLIRDAELADSMARWIRESFLRSAAVQRLDQAQIPSTQSLRADIRQFREQLKKDNYHIEHGVPIDTQANLAITPIVGLGNHNRLNRYICQLIADAETEIWICTPYFNFPAHITKEINRALKRGVRVHIVVGDKRANDFFIPPEQEFKAISCLPYLYEMNLRRFAKKHADDIAAARLQIHLWQDGENTYHLKGIWIDQEYTLITGNNLNPRAFRLDLENALLIRDPQGELSAQRAAELQSILQHTTVLKAYEDLQKLADYPPRVRQFLARLSRVRLDRLAYRVL</sequence>
<keyword evidence="3 9" id="KW-0808">Transferase</keyword>
<dbReference type="PROSITE" id="PS50035">
    <property type="entry name" value="PLD"/>
    <property type="match status" value="1"/>
</dbReference>
<proteinExistence type="inferred from homology"/>
<dbReference type="EC" id="2.7.8.8" evidence="9"/>
<keyword evidence="7" id="KW-1208">Phospholipid metabolism</keyword>
<comment type="similarity">
    <text evidence="1">Belongs to the CDP-alcohol phosphatidyltransferase class-II family.</text>
</comment>
<dbReference type="EMBL" id="CP133720">
    <property type="protein sequence ID" value="WMW79947.1"/>
    <property type="molecule type" value="Genomic_DNA"/>
</dbReference>
<dbReference type="SUPFAM" id="SSF56024">
    <property type="entry name" value="Phospholipase D/nuclease"/>
    <property type="match status" value="2"/>
</dbReference>
<reference evidence="9" key="1">
    <citation type="submission" date="2023-09" db="EMBL/GenBank/DDBJ databases">
        <title>Undibacterium sp. 20NA77.5 isolated from freshwater.</title>
        <authorList>
            <person name="Le V."/>
            <person name="Ko S.-R."/>
            <person name="Ahn C.-Y."/>
            <person name="Oh H.-M."/>
        </authorList>
    </citation>
    <scope>NUCLEOTIDE SEQUENCE</scope>
    <source>
        <strain evidence="9">20NA77.5</strain>
    </source>
</reference>
<keyword evidence="2" id="KW-0444">Lipid biosynthesis</keyword>
<evidence type="ECO:0000256" key="2">
    <source>
        <dbReference type="ARBA" id="ARBA00022516"/>
    </source>
</evidence>
<name>A0ABY9RI01_9BURK</name>
<evidence type="ECO:0000256" key="7">
    <source>
        <dbReference type="ARBA" id="ARBA00023264"/>
    </source>
</evidence>
<dbReference type="InterPro" id="IPR001736">
    <property type="entry name" value="PLipase_D/transphosphatidylase"/>
</dbReference>
<keyword evidence="4" id="KW-0677">Repeat</keyword>
<feature type="domain" description="PLD phosphodiesterase" evidence="8">
    <location>
        <begin position="354"/>
        <end position="381"/>
    </location>
</feature>
<keyword evidence="5" id="KW-0443">Lipid metabolism</keyword>
<dbReference type="PIRSF" id="PIRSF000850">
    <property type="entry name" value="Phospholipase_D_PSS"/>
    <property type="match status" value="1"/>
</dbReference>
<dbReference type="PANTHER" id="PTHR12586">
    <property type="entry name" value="CDP-DIACYLGLYCEROL--SERINE O-PHOSPHATIDYLTRANSFERASE"/>
    <property type="match status" value="1"/>
</dbReference>
<evidence type="ECO:0000256" key="3">
    <source>
        <dbReference type="ARBA" id="ARBA00022679"/>
    </source>
</evidence>